<reference evidence="2" key="1">
    <citation type="submission" date="2017-04" db="EMBL/GenBank/DDBJ databases">
        <title>Plasmodium gonderi genome.</title>
        <authorList>
            <person name="Arisue N."/>
            <person name="Honma H."/>
            <person name="Kawai S."/>
            <person name="Tougan T."/>
            <person name="Tanabe K."/>
            <person name="Horii T."/>
        </authorList>
    </citation>
    <scope>NUCLEOTIDE SEQUENCE [LARGE SCALE GENOMIC DNA]</scope>
    <source>
        <strain evidence="2">ATCC 30045</strain>
    </source>
</reference>
<dbReference type="GeneID" id="39749106"/>
<dbReference type="OMA" id="VIEVYSE"/>
<dbReference type="OrthoDB" id="377447at2759"/>
<evidence type="ECO:0000313" key="1">
    <source>
        <dbReference type="EMBL" id="GAW82369.1"/>
    </source>
</evidence>
<accession>A0A1Y1JIN4</accession>
<dbReference type="AlphaFoldDB" id="A0A1Y1JIN4"/>
<protein>
    <submittedName>
        <fullName evidence="1">Uncharacterized protein</fullName>
    </submittedName>
</protein>
<name>A0A1Y1JIN4_PLAGO</name>
<dbReference type="RefSeq" id="XP_028544958.1">
    <property type="nucleotide sequence ID" value="XM_028689157.1"/>
</dbReference>
<organism evidence="1 2">
    <name type="scientific">Plasmodium gonderi</name>
    <dbReference type="NCBI Taxonomy" id="77519"/>
    <lineage>
        <taxon>Eukaryota</taxon>
        <taxon>Sar</taxon>
        <taxon>Alveolata</taxon>
        <taxon>Apicomplexa</taxon>
        <taxon>Aconoidasida</taxon>
        <taxon>Haemosporida</taxon>
        <taxon>Plasmodiidae</taxon>
        <taxon>Plasmodium</taxon>
        <taxon>Plasmodium (Plasmodium)</taxon>
    </lineage>
</organism>
<comment type="caution">
    <text evidence="1">The sequence shown here is derived from an EMBL/GenBank/DDBJ whole genome shotgun (WGS) entry which is preliminary data.</text>
</comment>
<proteinExistence type="predicted"/>
<dbReference type="EMBL" id="BDQF01000013">
    <property type="protein sequence ID" value="GAW82369.1"/>
    <property type="molecule type" value="Genomic_DNA"/>
</dbReference>
<keyword evidence="2" id="KW-1185">Reference proteome</keyword>
<sequence length="1238" mass="141608">MRAQSETIKPSTPLRRIPKNRGTVVRNATELNPLSEQELKNVIHVYSEANKTYYQNCAKNERNPKKKKKKATPKKIESEEFDMNSLNPLKYRNEKYEENGTLLHLPGTSITPKYMNQNPNADYGVSSLSYGTLHKSNPLSWGCEYKKHYELPTICSIVKSKHPIYSKPQNAEIEREHSNIYHKMKSKKKNNNVFRTSSKNDNKLKDKRVPTFGNYQEDEITSIQHSKHITNEHRYENNDIVDTTIKDSSHSDKSKDISDNTFNYDDFYNDSENSSINNSKSEGLKNVLQEDKHKANLNSKRYGNNIEEKKNLSNIHCNNENKNLNKELKLVNPKRENDIVNMQDNNSLDIILSNVTLMELKNSDTESECLYSSSVYFNGDTSDCMNNSQICGKNEEKHVKSDCNNSHDYSTPQMALVQDSRNKGMKKQKNRLPTNKTTKAYKSFGKQTIVKGSLENKESYYDSFGKVSDKNTKGRKVLIKCRMQPIEEHNPMYYAYEINTNKNNKKSKQKRQFKKKNSLKCDQDYEQNLLNENSFNKSKKKGHTKGLRYDKISKKNNLESNSIKNNKSLNMRTINTLGSQNGTFIGNNNFVVPESNNQQSSKIEQVNFHNMKNIPNEQSYAKNEIIDIMNQNTPKGGWKINLGKEAYTDGIPSYAYAVHADAIPRVLPVTYSMYENVPYRDMKNQAPNVLSEVLPDLAVVNLCKPECNTKRYHSTSVLPKIQPHLAQDSNTSSMQNHIDRAQTQMFHVPINMSQGKMQTQVSTVQRKMPNMKMQVSNTQMQIPNTQMQIPNTQMQIPNTQMQIPNTQMQIPNTQMQIPNTQMQVPNTQMQVPITPMQIPITPIQWPITQMQMPIAPIQMPITPMQMSIAHIGAPYGKAGFTLKQDSLPQTYMPHGLEQNHIVQKLQAPVMENPTVLEQIQPTNTVSNRELRIDDKDCNLVELSNQLVQFKGHNNVEYNNDAAFSRSIDHNYNTSYNITECNSGDLNKKEYVENIFTNPLIKGGVNIGGMYANNINPNKCIDQYKSVDDKVIFSKMENAVPSWVKTYTDMQTPVIKSEASNVSCLNINTNTKDDNANSNVNSSMKNFSCLSNVESCNNNVYHQINNPQLVGNTKRINPIDISNLIKTSNENLINLQNKQLLDILHEKGKCKPSISINNIDNNHPLYDELNIHTQNNVSEQKCQNFIDNTIKYFSCAYPTDVSKKWVGETESIIFSTTPEEIINKNQLIQNNSQLTSHLN</sequence>
<evidence type="ECO:0000313" key="2">
    <source>
        <dbReference type="Proteomes" id="UP000195521"/>
    </source>
</evidence>
<gene>
    <name evidence="1" type="ORF">PGO_123670</name>
</gene>
<dbReference type="Proteomes" id="UP000195521">
    <property type="component" value="Unassembled WGS sequence"/>
</dbReference>